<accession>A0ABQ5XA31</accession>
<organism evidence="3 4">
    <name type="scientific">Dyella flagellata</name>
    <dbReference type="NCBI Taxonomy" id="1867833"/>
    <lineage>
        <taxon>Bacteria</taxon>
        <taxon>Pseudomonadati</taxon>
        <taxon>Pseudomonadota</taxon>
        <taxon>Gammaproteobacteria</taxon>
        <taxon>Lysobacterales</taxon>
        <taxon>Rhodanobacteraceae</taxon>
        <taxon>Dyella</taxon>
    </lineage>
</organism>
<dbReference type="EMBL" id="BSOA01000012">
    <property type="protein sequence ID" value="GLQ87752.1"/>
    <property type="molecule type" value="Genomic_DNA"/>
</dbReference>
<dbReference type="Pfam" id="PF01593">
    <property type="entry name" value="Amino_oxidase"/>
    <property type="match status" value="2"/>
</dbReference>
<feature type="domain" description="Amine oxidase" evidence="2">
    <location>
        <begin position="2"/>
        <end position="69"/>
    </location>
</feature>
<feature type="domain" description="Amine oxidase" evidence="2">
    <location>
        <begin position="95"/>
        <end position="337"/>
    </location>
</feature>
<keyword evidence="4" id="KW-1185">Reference proteome</keyword>
<evidence type="ECO:0000313" key="4">
    <source>
        <dbReference type="Proteomes" id="UP001156627"/>
    </source>
</evidence>
<sequence length="356" mass="39114">MLEQAGYRDYVLLEARDALGGRILSCPVTPMSSDVDRFDLGATWFWPEFQPQLDRLIRELGLTSFAQYESGDMLIDRPPAAHPMRARGYGHRPVAMRLAGGMGALVDALYGRLDPARIMVGQRVRQLHSSKRYIELKSENASGLVSTWHVEHVLLAVPPRLVEDSIAFSPGLPRRLSQSWRATTTWMAPHAKYFAIYQLPFWREQGLSGEARSTQGPLGEIHDVSMPDGSAALFGFFSVPAEVRQGIPDDALKTRCRVQLSQLFGPQAATPVAEFVKDWALDPYTATSADLQGVGEHVATPPVSALSGPWSGRVAGIASEWSPQFPGYVAGAIDAATLGVKAWLASEQPWMKEERS</sequence>
<evidence type="ECO:0000259" key="2">
    <source>
        <dbReference type="Pfam" id="PF01593"/>
    </source>
</evidence>
<dbReference type="Gene3D" id="3.50.50.60">
    <property type="entry name" value="FAD/NAD(P)-binding domain"/>
    <property type="match status" value="2"/>
</dbReference>
<dbReference type="PANTHER" id="PTHR43563">
    <property type="entry name" value="AMINE OXIDASE"/>
    <property type="match status" value="1"/>
</dbReference>
<gene>
    <name evidence="3" type="ORF">GCM10007898_13200</name>
</gene>
<dbReference type="SUPFAM" id="SSF54373">
    <property type="entry name" value="FAD-linked reductases, C-terminal domain"/>
    <property type="match status" value="1"/>
</dbReference>
<evidence type="ECO:0000313" key="3">
    <source>
        <dbReference type="EMBL" id="GLQ87752.1"/>
    </source>
</evidence>
<protein>
    <recommendedName>
        <fullName evidence="2">Amine oxidase domain-containing protein</fullName>
    </recommendedName>
</protein>
<dbReference type="Proteomes" id="UP001156627">
    <property type="component" value="Unassembled WGS sequence"/>
</dbReference>
<evidence type="ECO:0000256" key="1">
    <source>
        <dbReference type="ARBA" id="ARBA00005995"/>
    </source>
</evidence>
<dbReference type="InterPro" id="IPR036188">
    <property type="entry name" value="FAD/NAD-bd_sf"/>
</dbReference>
<reference evidence="4" key="1">
    <citation type="journal article" date="2019" name="Int. J. Syst. Evol. Microbiol.">
        <title>The Global Catalogue of Microorganisms (GCM) 10K type strain sequencing project: providing services to taxonomists for standard genome sequencing and annotation.</title>
        <authorList>
            <consortium name="The Broad Institute Genomics Platform"/>
            <consortium name="The Broad Institute Genome Sequencing Center for Infectious Disease"/>
            <person name="Wu L."/>
            <person name="Ma J."/>
        </authorList>
    </citation>
    <scope>NUCLEOTIDE SEQUENCE [LARGE SCALE GENOMIC DNA]</scope>
    <source>
        <strain evidence="4">NBRC 111981</strain>
    </source>
</reference>
<comment type="caution">
    <text evidence="3">The sequence shown here is derived from an EMBL/GenBank/DDBJ whole genome shotgun (WGS) entry which is preliminary data.</text>
</comment>
<comment type="similarity">
    <text evidence="1">Belongs to the flavin monoamine oxidase family.</text>
</comment>
<dbReference type="InterPro" id="IPR002937">
    <property type="entry name" value="Amino_oxidase"/>
</dbReference>
<dbReference type="SUPFAM" id="SSF51905">
    <property type="entry name" value="FAD/NAD(P)-binding domain"/>
    <property type="match status" value="1"/>
</dbReference>
<name>A0ABQ5XA31_9GAMM</name>
<dbReference type="InterPro" id="IPR050703">
    <property type="entry name" value="Flavin_MAO"/>
</dbReference>
<dbReference type="PANTHER" id="PTHR43563:SF1">
    <property type="entry name" value="AMINE OXIDASE [FLAVIN-CONTAINING] B"/>
    <property type="match status" value="1"/>
</dbReference>
<proteinExistence type="inferred from homology"/>